<keyword evidence="3" id="KW-0699">rRNA-binding</keyword>
<dbReference type="InterPro" id="IPR020814">
    <property type="entry name" value="Ribosomal_S6_plastid/chlpt"/>
</dbReference>
<evidence type="ECO:0000256" key="2">
    <source>
        <dbReference type="ARBA" id="ARBA00035294"/>
    </source>
</evidence>
<evidence type="ECO:0000313" key="4">
    <source>
        <dbReference type="EMBL" id="OGY24375.1"/>
    </source>
</evidence>
<evidence type="ECO:0000256" key="1">
    <source>
        <dbReference type="ARBA" id="ARBA00009512"/>
    </source>
</evidence>
<evidence type="ECO:0000313" key="5">
    <source>
        <dbReference type="Proteomes" id="UP000177103"/>
    </source>
</evidence>
<dbReference type="InterPro" id="IPR035980">
    <property type="entry name" value="Ribosomal_bS6_sf"/>
</dbReference>
<dbReference type="HAMAP" id="MF_00360">
    <property type="entry name" value="Ribosomal_bS6"/>
    <property type="match status" value="1"/>
</dbReference>
<dbReference type="GO" id="GO:0003735">
    <property type="term" value="F:structural constituent of ribosome"/>
    <property type="evidence" value="ECO:0007669"/>
    <property type="project" value="InterPro"/>
</dbReference>
<dbReference type="Pfam" id="PF01250">
    <property type="entry name" value="Ribosomal_S6"/>
    <property type="match status" value="1"/>
</dbReference>
<dbReference type="PANTHER" id="PTHR21011">
    <property type="entry name" value="MITOCHONDRIAL 28S RIBOSOMAL PROTEIN S6"/>
    <property type="match status" value="1"/>
</dbReference>
<proteinExistence type="inferred from homology"/>
<protein>
    <recommendedName>
        <fullName evidence="2 3">Small ribosomal subunit protein bS6</fullName>
    </recommendedName>
</protein>
<dbReference type="GO" id="GO:1990904">
    <property type="term" value="C:ribonucleoprotein complex"/>
    <property type="evidence" value="ECO:0007669"/>
    <property type="project" value="UniProtKB-KW"/>
</dbReference>
<dbReference type="CDD" id="cd00473">
    <property type="entry name" value="bS6"/>
    <property type="match status" value="1"/>
</dbReference>
<reference evidence="4 5" key="1">
    <citation type="journal article" date="2016" name="Nat. Commun.">
        <title>Thousands of microbial genomes shed light on interconnected biogeochemical processes in an aquifer system.</title>
        <authorList>
            <person name="Anantharaman K."/>
            <person name="Brown C.T."/>
            <person name="Hug L.A."/>
            <person name="Sharon I."/>
            <person name="Castelle C.J."/>
            <person name="Probst A.J."/>
            <person name="Thomas B.C."/>
            <person name="Singh A."/>
            <person name="Wilkins M.J."/>
            <person name="Karaoz U."/>
            <person name="Brodie E.L."/>
            <person name="Williams K.H."/>
            <person name="Hubbard S.S."/>
            <person name="Banfield J.F."/>
        </authorList>
    </citation>
    <scope>NUCLEOTIDE SEQUENCE [LARGE SCALE GENOMIC DNA]</scope>
</reference>
<gene>
    <name evidence="3" type="primary">rpsF</name>
    <name evidence="4" type="ORF">A2Y57_03430</name>
</gene>
<dbReference type="GO" id="GO:0070181">
    <property type="term" value="F:small ribosomal subunit rRNA binding"/>
    <property type="evidence" value="ECO:0007669"/>
    <property type="project" value="TreeGrafter"/>
</dbReference>
<dbReference type="Proteomes" id="UP000177103">
    <property type="component" value="Unassembled WGS sequence"/>
</dbReference>
<keyword evidence="3" id="KW-0694">RNA-binding</keyword>
<name>A0A1G1W9N3_9BACT</name>
<dbReference type="PANTHER" id="PTHR21011:SF1">
    <property type="entry name" value="SMALL RIBOSOMAL SUBUNIT PROTEIN BS6M"/>
    <property type="match status" value="1"/>
</dbReference>
<sequence length="107" mass="12555">MRQLVLYVILGKIMVREYELVYLVDPALESEKVTNLNEEIKKIIEKDGSIVKFEEWGKKTLSFSVRKANEGLYFFNLFKGDSKILTALNKKLPLEQDLLRYLIVKKE</sequence>
<evidence type="ECO:0000256" key="3">
    <source>
        <dbReference type="HAMAP-Rule" id="MF_00360"/>
    </source>
</evidence>
<comment type="caution">
    <text evidence="4">The sequence shown here is derived from an EMBL/GenBank/DDBJ whole genome shotgun (WGS) entry which is preliminary data.</text>
</comment>
<keyword evidence="3" id="KW-0687">Ribonucleoprotein</keyword>
<dbReference type="AlphaFoldDB" id="A0A1G1W9N3"/>
<dbReference type="NCBIfam" id="TIGR00166">
    <property type="entry name" value="S6"/>
    <property type="match status" value="1"/>
</dbReference>
<dbReference type="SUPFAM" id="SSF54995">
    <property type="entry name" value="Ribosomal protein S6"/>
    <property type="match status" value="1"/>
</dbReference>
<dbReference type="InterPro" id="IPR000529">
    <property type="entry name" value="Ribosomal_bS6"/>
</dbReference>
<organism evidence="4 5">
    <name type="scientific">Candidatus Woykebacteria bacterium RBG_13_40_7b</name>
    <dbReference type="NCBI Taxonomy" id="1802594"/>
    <lineage>
        <taxon>Bacteria</taxon>
        <taxon>Candidatus Woykeibacteriota</taxon>
    </lineage>
</organism>
<dbReference type="Gene3D" id="3.30.70.60">
    <property type="match status" value="1"/>
</dbReference>
<dbReference type="GO" id="GO:0005840">
    <property type="term" value="C:ribosome"/>
    <property type="evidence" value="ECO:0007669"/>
    <property type="project" value="UniProtKB-KW"/>
</dbReference>
<keyword evidence="3 4" id="KW-0689">Ribosomal protein</keyword>
<comment type="similarity">
    <text evidence="1 3">Belongs to the bacterial ribosomal protein bS6 family.</text>
</comment>
<dbReference type="InterPro" id="IPR014717">
    <property type="entry name" value="Transl_elong_EF1B/ribsomal_bS6"/>
</dbReference>
<dbReference type="EMBL" id="MHCQ01000029">
    <property type="protein sequence ID" value="OGY24375.1"/>
    <property type="molecule type" value="Genomic_DNA"/>
</dbReference>
<accession>A0A1G1W9N3</accession>
<dbReference type="GO" id="GO:0006412">
    <property type="term" value="P:translation"/>
    <property type="evidence" value="ECO:0007669"/>
    <property type="project" value="UniProtKB-UniRule"/>
</dbReference>
<comment type="function">
    <text evidence="3">Binds together with bS18 to 16S ribosomal RNA.</text>
</comment>
<dbReference type="GO" id="GO:0005737">
    <property type="term" value="C:cytoplasm"/>
    <property type="evidence" value="ECO:0007669"/>
    <property type="project" value="UniProtKB-ARBA"/>
</dbReference>